<dbReference type="SMART" id="SM00052">
    <property type="entry name" value="EAL"/>
    <property type="match status" value="1"/>
</dbReference>
<dbReference type="NCBIfam" id="TIGR00254">
    <property type="entry name" value="GGDEF"/>
    <property type="match status" value="1"/>
</dbReference>
<feature type="transmembrane region" description="Helical" evidence="2">
    <location>
        <begin position="34"/>
        <end position="55"/>
    </location>
</feature>
<evidence type="ECO:0000259" key="3">
    <source>
        <dbReference type="PROSITE" id="PS50883"/>
    </source>
</evidence>
<dbReference type="InterPro" id="IPR029787">
    <property type="entry name" value="Nucleotide_cyclase"/>
</dbReference>
<dbReference type="Proteomes" id="UP001500359">
    <property type="component" value="Unassembled WGS sequence"/>
</dbReference>
<dbReference type="Pfam" id="PF00563">
    <property type="entry name" value="EAL"/>
    <property type="match status" value="1"/>
</dbReference>
<keyword evidence="2" id="KW-0812">Transmembrane</keyword>
<dbReference type="PROSITE" id="PS50883">
    <property type="entry name" value="EAL"/>
    <property type="match status" value="1"/>
</dbReference>
<keyword evidence="2" id="KW-1133">Transmembrane helix</keyword>
<evidence type="ECO:0000259" key="4">
    <source>
        <dbReference type="PROSITE" id="PS50887"/>
    </source>
</evidence>
<feature type="domain" description="EAL" evidence="3">
    <location>
        <begin position="401"/>
        <end position="650"/>
    </location>
</feature>
<evidence type="ECO:0008006" key="7">
    <source>
        <dbReference type="Google" id="ProtNLM"/>
    </source>
</evidence>
<dbReference type="CDD" id="cd01949">
    <property type="entry name" value="GGDEF"/>
    <property type="match status" value="1"/>
</dbReference>
<accession>A0ABN1LGT2</accession>
<dbReference type="InterPro" id="IPR000160">
    <property type="entry name" value="GGDEF_dom"/>
</dbReference>
<dbReference type="InterPro" id="IPR035919">
    <property type="entry name" value="EAL_sf"/>
</dbReference>
<evidence type="ECO:0000313" key="6">
    <source>
        <dbReference type="Proteomes" id="UP001500359"/>
    </source>
</evidence>
<keyword evidence="2" id="KW-0472">Membrane</keyword>
<feature type="transmembrane region" description="Helical" evidence="2">
    <location>
        <begin position="147"/>
        <end position="168"/>
    </location>
</feature>
<gene>
    <name evidence="5" type="ORF">GCM10009114_15660</name>
</gene>
<reference evidence="5 6" key="1">
    <citation type="journal article" date="2019" name="Int. J. Syst. Evol. Microbiol.">
        <title>The Global Catalogue of Microorganisms (GCM) 10K type strain sequencing project: providing services to taxonomists for standard genome sequencing and annotation.</title>
        <authorList>
            <consortium name="The Broad Institute Genomics Platform"/>
            <consortium name="The Broad Institute Genome Sequencing Center for Infectious Disease"/>
            <person name="Wu L."/>
            <person name="Ma J."/>
        </authorList>
    </citation>
    <scope>NUCLEOTIDE SEQUENCE [LARGE SCALE GENOMIC DNA]</scope>
    <source>
        <strain evidence="5 6">JCM 15896</strain>
    </source>
</reference>
<dbReference type="PANTHER" id="PTHR44757:SF2">
    <property type="entry name" value="BIOFILM ARCHITECTURE MAINTENANCE PROTEIN MBAA"/>
    <property type="match status" value="1"/>
</dbReference>
<dbReference type="Pfam" id="PF00990">
    <property type="entry name" value="GGDEF"/>
    <property type="match status" value="1"/>
</dbReference>
<dbReference type="EMBL" id="BAAAFD010000003">
    <property type="protein sequence ID" value="GAA0855840.1"/>
    <property type="molecule type" value="Genomic_DNA"/>
</dbReference>
<sequence length="657" mass="73343">MYSNIMIGMFGSFISAAFLVFGFSSQNTFSLKLIWFLAMSALILVRILDSLYWYFKLRNSEFDGQAALNRIVLGAIATALLWSVFSVGFYDTMGTSEFAATLAILCSLAGGSNSILSGHRLAAVLFVILLLAPVSSMAIFSDIDDHLYLGILGLMFCVAIAISGLRAANLMIDTINLRNENSHLVATMHDELAQVDDVHHQLTDAYERLNEANNSLEKEVERRTAEIRALSSLDPLTQLYNRAAFIEQLQKTAKASINRGHSIALLFIDLNGFKKINDTLGHKVGDAVLVEIASRLRAFATDYKAGRWGGDEFLMLLPYANHETAMSVANALLARISQPLDVMSNQLHLTATIGVAMLPEHTKNETELIQLADFAMFEQKKLHLSEPRMFTHDLFQSLKHVENLRDGLQEAIDKKQLYVCYQPIVCCKSKIPWSFEALLRWDFNGDLVNPDIFIPLAEQSGLIHDIGAWVLNRACIDASQWQHSPNASVSVNVSIIQLMDDDFIHILDKALKTSKLPPQRLHLEITESMFADNKGKVRAQLDAIKARDVQVSIDDFGTGYSSLSQLQTLNFDTVKIDRSFVQNIDEGGEAIIKATMFIANQFGSQTVAEGIETELEAQRMDEMGVDYLQGFLFAKPMRNDDLRIWVEKLNSQVISIN</sequence>
<dbReference type="SMART" id="SM00267">
    <property type="entry name" value="GGDEF"/>
    <property type="match status" value="1"/>
</dbReference>
<dbReference type="CDD" id="cd01948">
    <property type="entry name" value="EAL"/>
    <property type="match status" value="1"/>
</dbReference>
<dbReference type="PROSITE" id="PS50887">
    <property type="entry name" value="GGDEF"/>
    <property type="match status" value="1"/>
</dbReference>
<comment type="caution">
    <text evidence="5">The sequence shown here is derived from an EMBL/GenBank/DDBJ whole genome shotgun (WGS) entry which is preliminary data.</text>
</comment>
<dbReference type="Gene3D" id="3.20.20.450">
    <property type="entry name" value="EAL domain"/>
    <property type="match status" value="1"/>
</dbReference>
<keyword evidence="1" id="KW-0175">Coiled coil</keyword>
<dbReference type="PANTHER" id="PTHR44757">
    <property type="entry name" value="DIGUANYLATE CYCLASE DGCP"/>
    <property type="match status" value="1"/>
</dbReference>
<dbReference type="InterPro" id="IPR052155">
    <property type="entry name" value="Biofilm_reg_signaling"/>
</dbReference>
<protein>
    <recommendedName>
        <fullName evidence="7">EAL domain-containing protein</fullName>
    </recommendedName>
</protein>
<name>A0ABN1LGT2_9ALTE</name>
<evidence type="ECO:0000313" key="5">
    <source>
        <dbReference type="EMBL" id="GAA0855840.1"/>
    </source>
</evidence>
<dbReference type="InterPro" id="IPR001633">
    <property type="entry name" value="EAL_dom"/>
</dbReference>
<feature type="transmembrane region" description="Helical" evidence="2">
    <location>
        <begin position="67"/>
        <end position="90"/>
    </location>
</feature>
<dbReference type="Gene3D" id="3.30.70.270">
    <property type="match status" value="1"/>
</dbReference>
<keyword evidence="6" id="KW-1185">Reference proteome</keyword>
<dbReference type="SUPFAM" id="SSF141868">
    <property type="entry name" value="EAL domain-like"/>
    <property type="match status" value="1"/>
</dbReference>
<evidence type="ECO:0000256" key="2">
    <source>
        <dbReference type="SAM" id="Phobius"/>
    </source>
</evidence>
<evidence type="ECO:0000256" key="1">
    <source>
        <dbReference type="SAM" id="Coils"/>
    </source>
</evidence>
<dbReference type="SUPFAM" id="SSF55073">
    <property type="entry name" value="Nucleotide cyclase"/>
    <property type="match status" value="1"/>
</dbReference>
<organism evidence="5 6">
    <name type="scientific">Aliiglaciecola litoralis</name>
    <dbReference type="NCBI Taxonomy" id="582857"/>
    <lineage>
        <taxon>Bacteria</taxon>
        <taxon>Pseudomonadati</taxon>
        <taxon>Pseudomonadota</taxon>
        <taxon>Gammaproteobacteria</taxon>
        <taxon>Alteromonadales</taxon>
        <taxon>Alteromonadaceae</taxon>
        <taxon>Aliiglaciecola</taxon>
    </lineage>
</organism>
<feature type="coiled-coil region" evidence="1">
    <location>
        <begin position="199"/>
        <end position="233"/>
    </location>
</feature>
<proteinExistence type="predicted"/>
<dbReference type="InterPro" id="IPR043128">
    <property type="entry name" value="Rev_trsase/Diguanyl_cyclase"/>
</dbReference>
<feature type="transmembrane region" description="Helical" evidence="2">
    <location>
        <begin position="123"/>
        <end position="141"/>
    </location>
</feature>
<feature type="domain" description="GGDEF" evidence="4">
    <location>
        <begin position="261"/>
        <end position="394"/>
    </location>
</feature>